<sequence length="144" mass="16423">MLILNKEQKIERTKWIEPAEGLKLLVGSANDSRYQSVSATAYRHIERLDSKMKVGTSDFDISKVDTSQPLDELLMFTVAQYLLKDWQGVGELNAKGEQVAIEYTPERGTRLLKQCPDIYWKVIDAAVELSKEESEQIDETIKKS</sequence>
<dbReference type="AlphaFoldDB" id="A0AA87CP61"/>
<comment type="caution">
    <text evidence="1">The sequence shown here is derived from an EMBL/GenBank/DDBJ whole genome shotgun (WGS) entry which is preliminary data.</text>
</comment>
<reference evidence="1 2" key="3">
    <citation type="submission" date="2008-05" db="EMBL/GenBank/DDBJ databases">
        <authorList>
            <person name="Fulton L."/>
            <person name="Clifton S."/>
            <person name="Fulton B."/>
            <person name="Xu J."/>
            <person name="Minx P."/>
            <person name="Pepin K.H."/>
            <person name="Johnson M."/>
            <person name="Thiruvilangam P."/>
            <person name="Bhonagiri V."/>
            <person name="Nash W.E."/>
            <person name="Mardis E.R."/>
            <person name="Wilson R.K."/>
        </authorList>
    </citation>
    <scope>NUCLEOTIDE SEQUENCE [LARGE SCALE GENOMIC DNA]</scope>
    <source>
        <strain evidence="1 2">ATCC 25827</strain>
    </source>
</reference>
<dbReference type="RefSeq" id="WP_004916406.1">
    <property type="nucleotide sequence ID" value="NZ_DS607648.1"/>
</dbReference>
<reference evidence="2" key="1">
    <citation type="submission" date="2008-04" db="EMBL/GenBank/DDBJ databases">
        <title>Draft genome sequence of Providencia stuartii (ATCC 25827).</title>
        <authorList>
            <person name="Sudarsanam P."/>
            <person name="Ley R."/>
            <person name="Guruge J."/>
            <person name="Turnbaugh P.J."/>
            <person name="Mahowald M."/>
            <person name="Liep D."/>
            <person name="Gordon J."/>
        </authorList>
    </citation>
    <scope>NUCLEOTIDE SEQUENCE [LARGE SCALE GENOMIC DNA]</scope>
    <source>
        <strain evidence="2">ATCC 25827</strain>
    </source>
</reference>
<proteinExistence type="predicted"/>
<gene>
    <name evidence="1" type="ORF">PROSTU_04405</name>
</gene>
<evidence type="ECO:0000313" key="1">
    <source>
        <dbReference type="EMBL" id="EDU57629.1"/>
    </source>
</evidence>
<protein>
    <submittedName>
        <fullName evidence="1">Uncharacterized protein</fullName>
    </submittedName>
</protein>
<accession>A0AA87CP61</accession>
<name>A0AA87CP61_PROST</name>
<reference evidence="2" key="2">
    <citation type="submission" date="2008-04" db="EMBL/GenBank/DDBJ databases">
        <title>Draft genome sequence of Providencia stuartii(ATCC 25827).</title>
        <authorList>
            <person name="Sudarsanam P."/>
            <person name="Ley R."/>
            <person name="Guruge J."/>
            <person name="Turnbaugh P.J."/>
            <person name="Mahowald M."/>
            <person name="Liep D."/>
            <person name="Gordon J."/>
        </authorList>
    </citation>
    <scope>NUCLEOTIDE SEQUENCE [LARGE SCALE GENOMIC DNA]</scope>
    <source>
        <strain evidence="2">ATCC 25827</strain>
    </source>
</reference>
<dbReference type="Proteomes" id="UP000004506">
    <property type="component" value="Unassembled WGS sequence"/>
</dbReference>
<dbReference type="EMBL" id="ABJD02000117">
    <property type="protein sequence ID" value="EDU57629.1"/>
    <property type="molecule type" value="Genomic_DNA"/>
</dbReference>
<evidence type="ECO:0000313" key="2">
    <source>
        <dbReference type="Proteomes" id="UP000004506"/>
    </source>
</evidence>
<organism evidence="1 2">
    <name type="scientific">Providencia stuartii ATCC 25827</name>
    <dbReference type="NCBI Taxonomy" id="471874"/>
    <lineage>
        <taxon>Bacteria</taxon>
        <taxon>Pseudomonadati</taxon>
        <taxon>Pseudomonadota</taxon>
        <taxon>Gammaproteobacteria</taxon>
        <taxon>Enterobacterales</taxon>
        <taxon>Morganellaceae</taxon>
        <taxon>Providencia</taxon>
    </lineage>
</organism>